<dbReference type="EMBL" id="LLEI02000043">
    <property type="protein sequence ID" value="OAJ93309.1"/>
    <property type="molecule type" value="Genomic_DNA"/>
</dbReference>
<dbReference type="InterPro" id="IPR052164">
    <property type="entry name" value="Anthracycline_SecMetBiosynth"/>
</dbReference>
<dbReference type="InterPro" id="IPR037523">
    <property type="entry name" value="VOC_core"/>
</dbReference>
<dbReference type="PANTHER" id="PTHR33993">
    <property type="entry name" value="GLYOXALASE-RELATED"/>
    <property type="match status" value="1"/>
</dbReference>
<organism evidence="2 3">
    <name type="scientific">Vibrio bivalvicida</name>
    <dbReference type="NCBI Taxonomy" id="1276888"/>
    <lineage>
        <taxon>Bacteria</taxon>
        <taxon>Pseudomonadati</taxon>
        <taxon>Pseudomonadota</taxon>
        <taxon>Gammaproteobacteria</taxon>
        <taxon>Vibrionales</taxon>
        <taxon>Vibrionaceae</taxon>
        <taxon>Vibrio</taxon>
        <taxon>Vibrio oreintalis group</taxon>
    </lineage>
</organism>
<dbReference type="InterPro" id="IPR004360">
    <property type="entry name" value="Glyas_Fos-R_dOase_dom"/>
</dbReference>
<accession>A0A177XXI2</accession>
<evidence type="ECO:0000313" key="2">
    <source>
        <dbReference type="EMBL" id="OAJ93309.1"/>
    </source>
</evidence>
<dbReference type="Pfam" id="PF00903">
    <property type="entry name" value="Glyoxalase"/>
    <property type="match status" value="1"/>
</dbReference>
<name>A0A177XXI2_9VIBR</name>
<dbReference type="InterPro" id="IPR029068">
    <property type="entry name" value="Glyas_Bleomycin-R_OHBP_Dase"/>
</dbReference>
<dbReference type="AlphaFoldDB" id="A0A177XXI2"/>
<proteinExistence type="predicted"/>
<dbReference type="CDD" id="cd07247">
    <property type="entry name" value="SgaA_N_like"/>
    <property type="match status" value="1"/>
</dbReference>
<dbReference type="SUPFAM" id="SSF54593">
    <property type="entry name" value="Glyoxalase/Bleomycin resistance protein/Dihydroxybiphenyl dioxygenase"/>
    <property type="match status" value="1"/>
</dbReference>
<dbReference type="RefSeq" id="WP_054961804.1">
    <property type="nucleotide sequence ID" value="NZ_LLEI02000043.1"/>
</dbReference>
<reference evidence="2 3" key="1">
    <citation type="journal article" date="2016" name="Syst. Appl. Microbiol.">
        <title>Vibrio bivalvicida sp. nov., a novel larval pathogen for bivalve molluscs reared in a hatchery.</title>
        <authorList>
            <person name="Dubert J."/>
            <person name="Romalde J.L."/>
            <person name="Prado S."/>
            <person name="Barja J.L."/>
        </authorList>
    </citation>
    <scope>NUCLEOTIDE SEQUENCE [LARGE SCALE GENOMIC DNA]</scope>
    <source>
        <strain evidence="2 3">605</strain>
    </source>
</reference>
<protein>
    <submittedName>
        <fullName evidence="2">Lactoylglutathione lyase</fullName>
    </submittedName>
</protein>
<sequence>MQMNPVGWFEIYVDDMQRAKAFYEAVFETSLEQLNNETKMEVDMWLFPSSMEQYGAAGALAKMDGVSAGGNSTLVYFSCQDCSVEQGRVESAGGKVVHPKFAIGPHGYISMIADTEGNMIGLHSME</sequence>
<dbReference type="GO" id="GO:0016829">
    <property type="term" value="F:lyase activity"/>
    <property type="evidence" value="ECO:0007669"/>
    <property type="project" value="UniProtKB-KW"/>
</dbReference>
<evidence type="ECO:0000259" key="1">
    <source>
        <dbReference type="PROSITE" id="PS51819"/>
    </source>
</evidence>
<gene>
    <name evidence="2" type="ORF">APB76_15215</name>
</gene>
<evidence type="ECO:0000313" key="3">
    <source>
        <dbReference type="Proteomes" id="UP000078406"/>
    </source>
</evidence>
<keyword evidence="2" id="KW-0456">Lyase</keyword>
<dbReference type="Proteomes" id="UP000078406">
    <property type="component" value="Unassembled WGS sequence"/>
</dbReference>
<feature type="domain" description="VOC" evidence="1">
    <location>
        <begin position="5"/>
        <end position="125"/>
    </location>
</feature>
<comment type="caution">
    <text evidence="2">The sequence shown here is derived from an EMBL/GenBank/DDBJ whole genome shotgun (WGS) entry which is preliminary data.</text>
</comment>
<dbReference type="PANTHER" id="PTHR33993:SF2">
    <property type="entry name" value="VOC DOMAIN-CONTAINING PROTEIN"/>
    <property type="match status" value="1"/>
</dbReference>
<dbReference type="Gene3D" id="3.10.180.10">
    <property type="entry name" value="2,3-Dihydroxybiphenyl 1,2-Dioxygenase, domain 1"/>
    <property type="match status" value="1"/>
</dbReference>
<dbReference type="PROSITE" id="PS51819">
    <property type="entry name" value="VOC"/>
    <property type="match status" value="1"/>
</dbReference>